<feature type="transmembrane region" description="Helical" evidence="6">
    <location>
        <begin position="21"/>
        <end position="43"/>
    </location>
</feature>
<protein>
    <submittedName>
        <fullName evidence="9">FtsX-like permease family protein</fullName>
    </submittedName>
</protein>
<keyword evidence="10" id="KW-1185">Reference proteome</keyword>
<dbReference type="Proteomes" id="UP001304671">
    <property type="component" value="Unassembled WGS sequence"/>
</dbReference>
<evidence type="ECO:0000256" key="6">
    <source>
        <dbReference type="SAM" id="Phobius"/>
    </source>
</evidence>
<feature type="transmembrane region" description="Helical" evidence="6">
    <location>
        <begin position="284"/>
        <end position="305"/>
    </location>
</feature>
<feature type="transmembrane region" description="Helical" evidence="6">
    <location>
        <begin position="376"/>
        <end position="401"/>
    </location>
</feature>
<keyword evidence="5 6" id="KW-0472">Membrane</keyword>
<dbReference type="Pfam" id="PF12704">
    <property type="entry name" value="MacB_PCD"/>
    <property type="match status" value="2"/>
</dbReference>
<feature type="transmembrane region" description="Helical" evidence="6">
    <location>
        <begin position="422"/>
        <end position="445"/>
    </location>
</feature>
<dbReference type="RefSeq" id="WP_323247055.1">
    <property type="nucleotide sequence ID" value="NZ_JAYFUL010000005.1"/>
</dbReference>
<feature type="transmembrane region" description="Helical" evidence="6">
    <location>
        <begin position="683"/>
        <end position="704"/>
    </location>
</feature>
<comment type="caution">
    <text evidence="9">The sequence shown here is derived from an EMBL/GenBank/DDBJ whole genome shotgun (WGS) entry which is preliminary data.</text>
</comment>
<feature type="transmembrane region" description="Helical" evidence="6">
    <location>
        <begin position="334"/>
        <end position="356"/>
    </location>
</feature>
<keyword evidence="3 6" id="KW-0812">Transmembrane</keyword>
<organism evidence="9 10">
    <name type="scientific">Arcicella aquatica</name>
    <dbReference type="NCBI Taxonomy" id="217141"/>
    <lineage>
        <taxon>Bacteria</taxon>
        <taxon>Pseudomonadati</taxon>
        <taxon>Bacteroidota</taxon>
        <taxon>Cytophagia</taxon>
        <taxon>Cytophagales</taxon>
        <taxon>Flectobacillaceae</taxon>
        <taxon>Arcicella</taxon>
    </lineage>
</organism>
<evidence type="ECO:0000256" key="5">
    <source>
        <dbReference type="ARBA" id="ARBA00023136"/>
    </source>
</evidence>
<evidence type="ECO:0000256" key="4">
    <source>
        <dbReference type="ARBA" id="ARBA00022989"/>
    </source>
</evidence>
<comment type="subcellular location">
    <subcellularLocation>
        <location evidence="1">Cell membrane</location>
        <topology evidence="1">Multi-pass membrane protein</topology>
    </subcellularLocation>
</comment>
<reference evidence="9 10" key="1">
    <citation type="submission" date="2023-12" db="EMBL/GenBank/DDBJ databases">
        <title>Novel species of the genus Arcicella isolated from rivers.</title>
        <authorList>
            <person name="Lu H."/>
        </authorList>
    </citation>
    <scope>NUCLEOTIDE SEQUENCE [LARGE SCALE GENOMIC DNA]</scope>
    <source>
        <strain evidence="9 10">LMG 21963</strain>
    </source>
</reference>
<accession>A0ABU5QJH7</accession>
<dbReference type="PANTHER" id="PTHR30572">
    <property type="entry name" value="MEMBRANE COMPONENT OF TRANSPORTER-RELATED"/>
    <property type="match status" value="1"/>
</dbReference>
<feature type="domain" description="ABC3 transporter permease C-terminal" evidence="7">
    <location>
        <begin position="290"/>
        <end position="404"/>
    </location>
</feature>
<keyword evidence="2" id="KW-1003">Cell membrane</keyword>
<feature type="transmembrane region" description="Helical" evidence="6">
    <location>
        <begin position="764"/>
        <end position="786"/>
    </location>
</feature>
<dbReference type="InterPro" id="IPR050250">
    <property type="entry name" value="Macrolide_Exporter_MacB"/>
</dbReference>
<dbReference type="Pfam" id="PF02687">
    <property type="entry name" value="FtsX"/>
    <property type="match status" value="2"/>
</dbReference>
<feature type="transmembrane region" description="Helical" evidence="6">
    <location>
        <begin position="716"/>
        <end position="744"/>
    </location>
</feature>
<sequence length="803" mass="90116">MIQNYFKIAWRNLMKRKFYSLVSILGLSVGITFTLLIGTYIWGELQVNADLKNVDNQYLIQSKWKQADMGLEITTLAPLAESLKQNYPNLVENFYRFDGISSTFSNRDKIFREEIQLGDSTILNMYGFKLLHGDATTALNQPYTMVLTAEQAIKYFGQSDVVGKTLTVESFSGSKKDFMITGVLDKLATNSITNMLNSTKSPVLMSFESSDYFGRGQFNTWNNPYNVGYITLKEGVKPESLAKPMAKLIKANAPANISDNLFPYLTPVKEVYREANNGIVKKTIFTLTMTALFILLMAIVNFINISIGNSFTRLKEIGVRKMLGSMKGQIIRQFLAESILIALVSLLVALILFEIFQPIFGQILNKTIPSLLSITPYFFVFAILLALLIGLLSGMYPAFVLSNIPSIDSLKGKLKSIKENIFFRRLLIVSQFSIALFVGVGASVITKQVNYFFTKDLGYHKEAIITARVPRDWSPKGVEKMETIRNEMVKLKEVSNATLSFEIPETNSKNSIGIYKMGQDSTQAVYIPSLTSDDKYLETYQIPMVAGVFFQDKASSFQAGKMVLNEAGIKALGFKSPAQAIGQIVRLHFSPQSYTIVGVTKDFHLGSMHQVISPLAFMNVKENTIFRYLSFKIREGNIAESLSAIQHKWTELMPGSVFEYTFMDDTLKKLYQSELQLKKASELATFLSVIIVVLGILGMVSMSIARRTKELGIRKVLGASSISIVMLFLKEFIVLICISIVIAFPLAVISMNSWLTGYAYRIELNWQIFTAIAIFFSLMIAFFVFLQTFKAALTNPIKSLKTE</sequence>
<name>A0ABU5QJH7_9BACT</name>
<dbReference type="PANTHER" id="PTHR30572:SF18">
    <property type="entry name" value="ABC-TYPE MACROLIDE FAMILY EXPORT SYSTEM PERMEASE COMPONENT 2"/>
    <property type="match status" value="1"/>
</dbReference>
<dbReference type="EMBL" id="JAYFUL010000005">
    <property type="protein sequence ID" value="MEA5256979.1"/>
    <property type="molecule type" value="Genomic_DNA"/>
</dbReference>
<dbReference type="InterPro" id="IPR003838">
    <property type="entry name" value="ABC3_permease_C"/>
</dbReference>
<evidence type="ECO:0000256" key="2">
    <source>
        <dbReference type="ARBA" id="ARBA00022475"/>
    </source>
</evidence>
<evidence type="ECO:0000313" key="9">
    <source>
        <dbReference type="EMBL" id="MEA5256979.1"/>
    </source>
</evidence>
<keyword evidence="4 6" id="KW-1133">Transmembrane helix</keyword>
<feature type="domain" description="MacB-like periplasmic core" evidence="8">
    <location>
        <begin position="20"/>
        <end position="245"/>
    </location>
</feature>
<evidence type="ECO:0000259" key="8">
    <source>
        <dbReference type="Pfam" id="PF12704"/>
    </source>
</evidence>
<proteinExistence type="predicted"/>
<evidence type="ECO:0000313" key="10">
    <source>
        <dbReference type="Proteomes" id="UP001304671"/>
    </source>
</evidence>
<evidence type="ECO:0000259" key="7">
    <source>
        <dbReference type="Pfam" id="PF02687"/>
    </source>
</evidence>
<evidence type="ECO:0000256" key="3">
    <source>
        <dbReference type="ARBA" id="ARBA00022692"/>
    </source>
</evidence>
<dbReference type="InterPro" id="IPR025857">
    <property type="entry name" value="MacB_PCD"/>
</dbReference>
<evidence type="ECO:0000256" key="1">
    <source>
        <dbReference type="ARBA" id="ARBA00004651"/>
    </source>
</evidence>
<feature type="domain" description="MacB-like periplasmic core" evidence="8">
    <location>
        <begin position="503"/>
        <end position="636"/>
    </location>
</feature>
<gene>
    <name evidence="9" type="ORF">VB264_04225</name>
</gene>
<feature type="domain" description="ABC3 transporter permease C-terminal" evidence="7">
    <location>
        <begin position="684"/>
        <end position="791"/>
    </location>
</feature>